<proteinExistence type="predicted"/>
<organism evidence="1 2">
    <name type="scientific">Diphasiastrum complanatum</name>
    <name type="common">Issler's clubmoss</name>
    <name type="synonym">Lycopodium complanatum</name>
    <dbReference type="NCBI Taxonomy" id="34168"/>
    <lineage>
        <taxon>Eukaryota</taxon>
        <taxon>Viridiplantae</taxon>
        <taxon>Streptophyta</taxon>
        <taxon>Embryophyta</taxon>
        <taxon>Tracheophyta</taxon>
        <taxon>Lycopodiopsida</taxon>
        <taxon>Lycopodiales</taxon>
        <taxon>Lycopodiaceae</taxon>
        <taxon>Lycopodioideae</taxon>
        <taxon>Diphasiastrum</taxon>
    </lineage>
</organism>
<reference evidence="2" key="1">
    <citation type="journal article" date="2024" name="Proc. Natl. Acad. Sci. U.S.A.">
        <title>Extraordinary preservation of gene collinearity over three hundred million years revealed in homosporous lycophytes.</title>
        <authorList>
            <person name="Li C."/>
            <person name="Wickell D."/>
            <person name="Kuo L.Y."/>
            <person name="Chen X."/>
            <person name="Nie B."/>
            <person name="Liao X."/>
            <person name="Peng D."/>
            <person name="Ji J."/>
            <person name="Jenkins J."/>
            <person name="Williams M."/>
            <person name="Shu S."/>
            <person name="Plott C."/>
            <person name="Barry K."/>
            <person name="Rajasekar S."/>
            <person name="Grimwood J."/>
            <person name="Han X."/>
            <person name="Sun S."/>
            <person name="Hou Z."/>
            <person name="He W."/>
            <person name="Dai G."/>
            <person name="Sun C."/>
            <person name="Schmutz J."/>
            <person name="Leebens-Mack J.H."/>
            <person name="Li F.W."/>
            <person name="Wang L."/>
        </authorList>
    </citation>
    <scope>NUCLEOTIDE SEQUENCE [LARGE SCALE GENOMIC DNA]</scope>
    <source>
        <strain evidence="2">cv. PW_Plant_1</strain>
    </source>
</reference>
<sequence length="352" mass="40205">MAISAMGQFMLRLQQLRVCFALQQSQGCYWTAPLVLSASPCCSCSCKEKHVIPCKVMNHVKNCSFSRSFASDHGSGGHMKEIRYMKRYLKKEEKHVASQVLQHHLHQHNGLSLMDAEVISKNAPAFLRKLIVLSKKSKTLGLLQSDSQEHPSDSDKIRFRVERALSINRLNEWESVLESIGMAPENASEYLRSFNSGLVGGHVLLTNIKILEDFNIPRRKLGKLFESQNQTLMHFSSAQLAANIEKLQWLGVMREQVGPVVQKYPEMLKLNLAELMRPVLQLLEEVRVDRSVLGRLLMHNPQVIIENPNMLLKKVEFLVKCGMTKDYIARLLRRNPEILLSNLMDQNLMLFT</sequence>
<gene>
    <name evidence="1" type="ORF">O6H91_02G098600</name>
</gene>
<accession>A0ACC2EIB6</accession>
<comment type="caution">
    <text evidence="1">The sequence shown here is derived from an EMBL/GenBank/DDBJ whole genome shotgun (WGS) entry which is preliminary data.</text>
</comment>
<protein>
    <submittedName>
        <fullName evidence="1">Uncharacterized protein</fullName>
    </submittedName>
</protein>
<keyword evidence="2" id="KW-1185">Reference proteome</keyword>
<evidence type="ECO:0000313" key="1">
    <source>
        <dbReference type="EMBL" id="KAJ7566354.1"/>
    </source>
</evidence>
<name>A0ACC2EIB6_DIPCM</name>
<dbReference type="EMBL" id="CM055093">
    <property type="protein sequence ID" value="KAJ7566354.1"/>
    <property type="molecule type" value="Genomic_DNA"/>
</dbReference>
<evidence type="ECO:0000313" key="2">
    <source>
        <dbReference type="Proteomes" id="UP001162992"/>
    </source>
</evidence>
<dbReference type="Proteomes" id="UP001162992">
    <property type="component" value="Chromosome 2"/>
</dbReference>